<keyword evidence="2" id="KW-0812">Transmembrane</keyword>
<dbReference type="EMBL" id="QDKL01000002">
    <property type="protein sequence ID" value="RZF21329.1"/>
    <property type="molecule type" value="Genomic_DNA"/>
</dbReference>
<dbReference type="Pfam" id="PF04264">
    <property type="entry name" value="YceI"/>
    <property type="match status" value="1"/>
</dbReference>
<evidence type="ECO:0000259" key="3">
    <source>
        <dbReference type="SMART" id="SM00867"/>
    </source>
</evidence>
<dbReference type="InterPro" id="IPR007372">
    <property type="entry name" value="Lipid/polyisoprenoid-bd_YceI"/>
</dbReference>
<keyword evidence="2" id="KW-1133">Transmembrane helix</keyword>
<feature type="domain" description="Lipid/polyisoprenoid-binding YceI-like" evidence="3">
    <location>
        <begin position="34"/>
        <end position="201"/>
    </location>
</feature>
<dbReference type="SMART" id="SM00867">
    <property type="entry name" value="YceI"/>
    <property type="match status" value="1"/>
</dbReference>
<comment type="caution">
    <text evidence="4">The sequence shown here is derived from an EMBL/GenBank/DDBJ whole genome shotgun (WGS) entry which is preliminary data.</text>
</comment>
<organism evidence="4 5">
    <name type="scientific">Halobacteriovorax vibrionivorans</name>
    <dbReference type="NCBI Taxonomy" id="2152716"/>
    <lineage>
        <taxon>Bacteria</taxon>
        <taxon>Pseudomonadati</taxon>
        <taxon>Bdellovibrionota</taxon>
        <taxon>Bacteriovoracia</taxon>
        <taxon>Bacteriovoracales</taxon>
        <taxon>Halobacteriovoraceae</taxon>
        <taxon>Halobacteriovorax</taxon>
    </lineage>
</organism>
<dbReference type="Gene3D" id="2.40.128.110">
    <property type="entry name" value="Lipid/polyisoprenoid-binding, YceI-like"/>
    <property type="match status" value="1"/>
</dbReference>
<dbReference type="InterPro" id="IPR036761">
    <property type="entry name" value="TTHA0802/YceI-like_sf"/>
</dbReference>
<evidence type="ECO:0000313" key="4">
    <source>
        <dbReference type="EMBL" id="RZF21329.1"/>
    </source>
</evidence>
<proteinExistence type="predicted"/>
<accession>A0ABY0IEG7</accession>
<dbReference type="PANTHER" id="PTHR34406">
    <property type="entry name" value="PROTEIN YCEI"/>
    <property type="match status" value="1"/>
</dbReference>
<sequence length="331" mass="37937">MKNTLSKKYKGCQIWHLFFALILCLSFVNVHPASYIVNKEHSKLKFKVKYMALTDVEGQFEDYKIYFDMKDKTISNLVGQIKVNSINTFDKKRDQHLKKDDFFDAKKYPVIKFQSVQPFSIKEKEVKTEIQVKIKKVQKTVPVKITYLGKRSDPWTEKEGHYFQGSFIIDRFDFDINWSKTFDGGNVVDKDIHINFTIEAYQSNEKPAFSRFYLPTNSVKREVSLDAKTSGGDLIMPEKKATKSPAPQESSSYSAPMNITLTLFSTAIVFALAIGGGIWGQQKLVKLMESKNISDNLTFLLSTVIVTTFIAVIFYITTKYTGIGTHPLFNR</sequence>
<dbReference type="RefSeq" id="WP_114706397.1">
    <property type="nucleotide sequence ID" value="NZ_QDKL01000002.1"/>
</dbReference>
<dbReference type="PANTHER" id="PTHR34406:SF1">
    <property type="entry name" value="PROTEIN YCEI"/>
    <property type="match status" value="1"/>
</dbReference>
<feature type="region of interest" description="Disordered" evidence="1">
    <location>
        <begin position="230"/>
        <end position="251"/>
    </location>
</feature>
<reference evidence="5" key="1">
    <citation type="journal article" date="2019" name="Int. J. Syst. Evol. Microbiol.">
        <title>Halobacteriovorax valvorus sp. nov., a novel prokaryotic predator isolated from coastal seawater of China.</title>
        <authorList>
            <person name="Chen M.-X."/>
        </authorList>
    </citation>
    <scope>NUCLEOTIDE SEQUENCE [LARGE SCALE GENOMIC DNA]</scope>
    <source>
        <strain evidence="5">BL9</strain>
    </source>
</reference>
<feature type="transmembrane region" description="Helical" evidence="2">
    <location>
        <begin position="259"/>
        <end position="279"/>
    </location>
</feature>
<keyword evidence="2" id="KW-0472">Membrane</keyword>
<evidence type="ECO:0000256" key="2">
    <source>
        <dbReference type="SAM" id="Phobius"/>
    </source>
</evidence>
<dbReference type="SUPFAM" id="SSF101874">
    <property type="entry name" value="YceI-like"/>
    <property type="match status" value="1"/>
</dbReference>
<evidence type="ECO:0000256" key="1">
    <source>
        <dbReference type="SAM" id="MobiDB-lite"/>
    </source>
</evidence>
<dbReference type="Proteomes" id="UP000443582">
    <property type="component" value="Unassembled WGS sequence"/>
</dbReference>
<keyword evidence="5" id="KW-1185">Reference proteome</keyword>
<gene>
    <name evidence="4" type="ORF">DAY19_06490</name>
</gene>
<evidence type="ECO:0000313" key="5">
    <source>
        <dbReference type="Proteomes" id="UP000443582"/>
    </source>
</evidence>
<protein>
    <submittedName>
        <fullName evidence="4">YceI family protein</fullName>
    </submittedName>
</protein>
<feature type="transmembrane region" description="Helical" evidence="2">
    <location>
        <begin position="299"/>
        <end position="317"/>
    </location>
</feature>
<name>A0ABY0IEG7_9BACT</name>